<evidence type="ECO:0000313" key="1">
    <source>
        <dbReference type="EMBL" id="KAF6759064.1"/>
    </source>
</evidence>
<comment type="caution">
    <text evidence="1">The sequence shown here is derived from an EMBL/GenBank/DDBJ whole genome shotgun (WGS) entry which is preliminary data.</text>
</comment>
<dbReference type="EMBL" id="JACGCI010000017">
    <property type="protein sequence ID" value="KAF6759064.1"/>
    <property type="molecule type" value="Genomic_DNA"/>
</dbReference>
<organism evidence="1 2">
    <name type="scientific">Ephemerocybe angulata</name>
    <dbReference type="NCBI Taxonomy" id="980116"/>
    <lineage>
        <taxon>Eukaryota</taxon>
        <taxon>Fungi</taxon>
        <taxon>Dikarya</taxon>
        <taxon>Basidiomycota</taxon>
        <taxon>Agaricomycotina</taxon>
        <taxon>Agaricomycetes</taxon>
        <taxon>Agaricomycetidae</taxon>
        <taxon>Agaricales</taxon>
        <taxon>Agaricineae</taxon>
        <taxon>Psathyrellaceae</taxon>
        <taxon>Ephemerocybe</taxon>
    </lineage>
</organism>
<name>A0A8H6MAP2_9AGAR</name>
<dbReference type="OrthoDB" id="2840678at2759"/>
<accession>A0A8H6MAP2</accession>
<evidence type="ECO:0000313" key="2">
    <source>
        <dbReference type="Proteomes" id="UP000521943"/>
    </source>
</evidence>
<proteinExistence type="predicted"/>
<protein>
    <recommendedName>
        <fullName evidence="3">F-box domain-containing protein</fullName>
    </recommendedName>
</protein>
<keyword evidence="2" id="KW-1185">Reference proteome</keyword>
<dbReference type="Proteomes" id="UP000521943">
    <property type="component" value="Unassembled WGS sequence"/>
</dbReference>
<evidence type="ECO:0008006" key="3">
    <source>
        <dbReference type="Google" id="ProtNLM"/>
    </source>
</evidence>
<sequence>MSDLLVPSLTSGEPTRGIHSLPNETLNQIFTSGSLTLSTNPATNTSPAFTLLLVCRNWRALAMALPPLWTTLDFDCCYLEKKWGRSTAEVLLWKFAQLCLSKSTMQPLDLTFCCHLIGAPMAKLAQFGATSDRWVSLTLVSNTLTAIVNDQKHFVGFPALRSMDIRMLSRPLGRISDYSGPIIDIGDDPDWEPFDGAALNLPSLKLLRVQLRMSLSHRIDAHDGFLGLPRAIGTGITHLTIINCAHLGTFSERMRAALTVNMTFLTHFHLHLSASTPKISNSLAPTQPSALTLPFVTHLFVDGGMKNRESCHDDAWRHLAFLRLPALTHLHISQAAPEDRDPSTDPHFCRFISECRQVRTLATRGVGLKHSMALLEALNPEVLMISTPFDNTPARAVLCNLFKDMLEGNQSIHDLHSIAVYDSNSSGALLAEDCTKLVEGSARLFQEEIGCDMDLRPKTIAIHSRVPPSKTFRTHAHGRAGSVVVVKLCFHMHPPCFLPQAADSGEWFSDFDCRGMIPL</sequence>
<reference evidence="1 2" key="1">
    <citation type="submission" date="2020-07" db="EMBL/GenBank/DDBJ databases">
        <title>Comparative genomics of pyrophilous fungi reveals a link between fire events and developmental genes.</title>
        <authorList>
            <consortium name="DOE Joint Genome Institute"/>
            <person name="Steindorff A.S."/>
            <person name="Carver A."/>
            <person name="Calhoun S."/>
            <person name="Stillman K."/>
            <person name="Liu H."/>
            <person name="Lipzen A."/>
            <person name="Pangilinan J."/>
            <person name="Labutti K."/>
            <person name="Bruns T.D."/>
            <person name="Grigoriev I.V."/>
        </authorList>
    </citation>
    <scope>NUCLEOTIDE SEQUENCE [LARGE SCALE GENOMIC DNA]</scope>
    <source>
        <strain evidence="1 2">CBS 144469</strain>
    </source>
</reference>
<dbReference type="AlphaFoldDB" id="A0A8H6MAP2"/>
<gene>
    <name evidence="1" type="ORF">DFP72DRAFT_1167329</name>
</gene>